<evidence type="ECO:0000256" key="5">
    <source>
        <dbReference type="ARBA" id="ARBA00015522"/>
    </source>
</evidence>
<keyword evidence="10" id="KW-1185">Reference proteome</keyword>
<feature type="compositionally biased region" description="Basic residues" evidence="8">
    <location>
        <begin position="1"/>
        <end position="11"/>
    </location>
</feature>
<accession>A0A0G2FVP8</accession>
<evidence type="ECO:0000256" key="8">
    <source>
        <dbReference type="SAM" id="MobiDB-lite"/>
    </source>
</evidence>
<dbReference type="Pfam" id="PF09420">
    <property type="entry name" value="Nop16"/>
    <property type="match status" value="1"/>
</dbReference>
<evidence type="ECO:0000256" key="6">
    <source>
        <dbReference type="ARBA" id="ARBA00023242"/>
    </source>
</evidence>
<evidence type="ECO:0000256" key="3">
    <source>
        <dbReference type="ARBA" id="ARBA00008479"/>
    </source>
</evidence>
<evidence type="ECO:0000313" key="9">
    <source>
        <dbReference type="EMBL" id="KKY15938.1"/>
    </source>
</evidence>
<protein>
    <recommendedName>
        <fullName evidence="5">Nucleolar protein 16</fullName>
    </recommendedName>
</protein>
<feature type="region of interest" description="Disordered" evidence="8">
    <location>
        <begin position="204"/>
        <end position="233"/>
    </location>
</feature>
<evidence type="ECO:0000256" key="4">
    <source>
        <dbReference type="ARBA" id="ARBA00011187"/>
    </source>
</evidence>
<evidence type="ECO:0000256" key="2">
    <source>
        <dbReference type="ARBA" id="ARBA00004604"/>
    </source>
</evidence>
<evidence type="ECO:0000256" key="1">
    <source>
        <dbReference type="ARBA" id="ARBA00002889"/>
    </source>
</evidence>
<proteinExistence type="inferred from homology"/>
<name>A0A0G2FVP8_PHACM</name>
<sequence length="233" mass="26264">MGRERQKKKNRSSVSKVKATPRGRTKTGRKKIDFMGNEIIAQNWDRSLTLQQNYKRLGLSSSLNAPTGGVEKKAAKSATAEDTGAYIDPLSINPGGKVKKLLKPTEARVERDPETGKILRVISSNNEKPNPLNDPLNDLSSPEPEDVVSKSATSKGVIQELEAQARAEEAQLLKEKRPRQQSKREEEWLERLVEAHGDNYKAMFRDRKLNPMQQSEGDIKRRVEKWAQKHGVN</sequence>
<comment type="function">
    <text evidence="1">Involved in the biogenesis of the 60S ribosomal subunit.</text>
</comment>
<gene>
    <name evidence="9" type="ORF">UCRPC4_g06046</name>
</gene>
<dbReference type="PANTHER" id="PTHR13243:SF1">
    <property type="entry name" value="NUCLEOLAR PROTEIN 16"/>
    <property type="match status" value="1"/>
</dbReference>
<reference evidence="9 10" key="2">
    <citation type="submission" date="2015-05" db="EMBL/GenBank/DDBJ databases">
        <authorList>
            <person name="Morales-Cruz A."/>
            <person name="Amrine K.C."/>
            <person name="Cantu D."/>
        </authorList>
    </citation>
    <scope>NUCLEOTIDE SEQUENCE [LARGE SCALE GENOMIC DNA]</scope>
    <source>
        <strain evidence="9">UCRPC4</strain>
    </source>
</reference>
<feature type="region of interest" description="Disordered" evidence="8">
    <location>
        <begin position="60"/>
        <end position="155"/>
    </location>
</feature>
<evidence type="ECO:0000313" key="10">
    <source>
        <dbReference type="Proteomes" id="UP000053317"/>
    </source>
</evidence>
<keyword evidence="7" id="KW-0687">Ribonucleoprotein</keyword>
<comment type="subunit">
    <text evidence="4">Component of the pre-66S ribosomal particle.</text>
</comment>
<evidence type="ECO:0000256" key="7">
    <source>
        <dbReference type="ARBA" id="ARBA00023274"/>
    </source>
</evidence>
<dbReference type="AlphaFoldDB" id="A0A0G2FVP8"/>
<dbReference type="EMBL" id="LCWF01000170">
    <property type="protein sequence ID" value="KKY15938.1"/>
    <property type="molecule type" value="Genomic_DNA"/>
</dbReference>
<comment type="subcellular location">
    <subcellularLocation>
        <location evidence="2">Nucleus</location>
        <location evidence="2">Nucleolus</location>
    </subcellularLocation>
</comment>
<organism evidence="9 10">
    <name type="scientific">Phaeomoniella chlamydospora</name>
    <name type="common">Phaeoacremonium chlamydosporum</name>
    <dbReference type="NCBI Taxonomy" id="158046"/>
    <lineage>
        <taxon>Eukaryota</taxon>
        <taxon>Fungi</taxon>
        <taxon>Dikarya</taxon>
        <taxon>Ascomycota</taxon>
        <taxon>Pezizomycotina</taxon>
        <taxon>Eurotiomycetes</taxon>
        <taxon>Chaetothyriomycetidae</taxon>
        <taxon>Phaeomoniellales</taxon>
        <taxon>Phaeomoniellaceae</taxon>
        <taxon>Phaeomoniella</taxon>
    </lineage>
</organism>
<comment type="similarity">
    <text evidence="3">Belongs to the NOP16 family.</text>
</comment>
<reference evidence="9 10" key="1">
    <citation type="submission" date="2015-05" db="EMBL/GenBank/DDBJ databases">
        <title>Distinctive expansion of gene families associated with plant cell wall degradation and secondary metabolism in the genomes of grapevine trunk pathogens.</title>
        <authorList>
            <person name="Lawrence D.P."/>
            <person name="Travadon R."/>
            <person name="Rolshausen P.E."/>
            <person name="Baumgartner K."/>
        </authorList>
    </citation>
    <scope>NUCLEOTIDE SEQUENCE [LARGE SCALE GENOMIC DNA]</scope>
    <source>
        <strain evidence="9">UCRPC4</strain>
    </source>
</reference>
<dbReference type="InterPro" id="IPR019002">
    <property type="entry name" value="Ribosome_biogenesis_Nop16"/>
</dbReference>
<dbReference type="OrthoDB" id="285729at2759"/>
<dbReference type="GO" id="GO:0030687">
    <property type="term" value="C:preribosome, large subunit precursor"/>
    <property type="evidence" value="ECO:0007669"/>
    <property type="project" value="EnsemblFungi"/>
</dbReference>
<dbReference type="Proteomes" id="UP000053317">
    <property type="component" value="Unassembled WGS sequence"/>
</dbReference>
<feature type="compositionally biased region" description="Basic and acidic residues" evidence="8">
    <location>
        <begin position="103"/>
        <end position="117"/>
    </location>
</feature>
<feature type="compositionally biased region" description="Basic and acidic residues" evidence="8">
    <location>
        <begin position="217"/>
        <end position="227"/>
    </location>
</feature>
<dbReference type="GO" id="GO:0005730">
    <property type="term" value="C:nucleolus"/>
    <property type="evidence" value="ECO:0007669"/>
    <property type="project" value="UniProtKB-SubCell"/>
</dbReference>
<feature type="compositionally biased region" description="Basic residues" evidence="8">
    <location>
        <begin position="19"/>
        <end position="29"/>
    </location>
</feature>
<comment type="caution">
    <text evidence="9">The sequence shown here is derived from an EMBL/GenBank/DDBJ whole genome shotgun (WGS) entry which is preliminary data.</text>
</comment>
<dbReference type="PANTHER" id="PTHR13243">
    <property type="entry name" value="HSPC111 PROTEIN-RELATED"/>
    <property type="match status" value="1"/>
</dbReference>
<dbReference type="GO" id="GO:0042273">
    <property type="term" value="P:ribosomal large subunit biogenesis"/>
    <property type="evidence" value="ECO:0007669"/>
    <property type="project" value="EnsemblFungi"/>
</dbReference>
<feature type="region of interest" description="Disordered" evidence="8">
    <location>
        <begin position="1"/>
        <end position="31"/>
    </location>
</feature>
<keyword evidence="6" id="KW-0539">Nucleus</keyword>